<dbReference type="GO" id="GO:0009251">
    <property type="term" value="P:glucan catabolic process"/>
    <property type="evidence" value="ECO:0007669"/>
    <property type="project" value="TreeGrafter"/>
</dbReference>
<dbReference type="PANTHER" id="PTHR10963">
    <property type="entry name" value="GLYCOSYL HYDROLASE-RELATED"/>
    <property type="match status" value="1"/>
</dbReference>
<dbReference type="Pfam" id="PF26113">
    <property type="entry name" value="GH16_XgeA"/>
    <property type="match status" value="2"/>
</dbReference>
<accession>A0A9W9X7B4</accession>
<feature type="domain" description="GH16" evidence="7">
    <location>
        <begin position="63"/>
        <end position="352"/>
    </location>
</feature>
<keyword evidence="3" id="KW-0336">GPI-anchor</keyword>
<organism evidence="8 9">
    <name type="scientific">Penicillium diatomitis</name>
    <dbReference type="NCBI Taxonomy" id="2819901"/>
    <lineage>
        <taxon>Eukaryota</taxon>
        <taxon>Fungi</taxon>
        <taxon>Dikarya</taxon>
        <taxon>Ascomycota</taxon>
        <taxon>Pezizomycotina</taxon>
        <taxon>Eurotiomycetes</taxon>
        <taxon>Eurotiomycetidae</taxon>
        <taxon>Eurotiales</taxon>
        <taxon>Aspergillaceae</taxon>
        <taxon>Penicillium</taxon>
    </lineage>
</organism>
<dbReference type="Gene3D" id="2.60.120.200">
    <property type="match status" value="1"/>
</dbReference>
<feature type="region of interest" description="Disordered" evidence="5">
    <location>
        <begin position="1"/>
        <end position="28"/>
    </location>
</feature>
<comment type="subcellular location">
    <subcellularLocation>
        <location evidence="1">Cell membrane</location>
        <topology evidence="1">Lipid-anchor</topology>
        <topology evidence="1">GPI-anchor</topology>
    </subcellularLocation>
</comment>
<evidence type="ECO:0000256" key="4">
    <source>
        <dbReference type="ARBA" id="ARBA00023288"/>
    </source>
</evidence>
<dbReference type="InterPro" id="IPR000757">
    <property type="entry name" value="Beta-glucanase-like"/>
</dbReference>
<dbReference type="GO" id="GO:0005886">
    <property type="term" value="C:plasma membrane"/>
    <property type="evidence" value="ECO:0007669"/>
    <property type="project" value="UniProtKB-SubCell"/>
</dbReference>
<dbReference type="SUPFAM" id="SSF49899">
    <property type="entry name" value="Concanavalin A-like lectins/glucanases"/>
    <property type="match status" value="1"/>
</dbReference>
<protein>
    <recommendedName>
        <fullName evidence="7">GH16 domain-containing protein</fullName>
    </recommendedName>
</protein>
<comment type="caution">
    <text evidence="8">The sequence shown here is derived from an EMBL/GenBank/DDBJ whole genome shotgun (WGS) entry which is preliminary data.</text>
</comment>
<dbReference type="AlphaFoldDB" id="A0A9W9X7B4"/>
<evidence type="ECO:0000256" key="1">
    <source>
        <dbReference type="ARBA" id="ARBA00004609"/>
    </source>
</evidence>
<dbReference type="GeneID" id="81625529"/>
<keyword evidence="6" id="KW-0812">Transmembrane</keyword>
<keyword evidence="6" id="KW-1133">Transmembrane helix</keyword>
<evidence type="ECO:0000313" key="8">
    <source>
        <dbReference type="EMBL" id="KAJ5485690.1"/>
    </source>
</evidence>
<dbReference type="InterPro" id="IPR013320">
    <property type="entry name" value="ConA-like_dom_sf"/>
</dbReference>
<evidence type="ECO:0000256" key="6">
    <source>
        <dbReference type="SAM" id="Phobius"/>
    </source>
</evidence>
<keyword evidence="9" id="KW-1185">Reference proteome</keyword>
<dbReference type="InterPro" id="IPR050546">
    <property type="entry name" value="Glycosyl_Hydrlase_16"/>
</dbReference>
<gene>
    <name evidence="8" type="ORF">N7539_005678</name>
</gene>
<sequence length="387" mass="42490">MKTPQSTVAFPPKTPKRNRHSRQPVRRKPSRWKQLCIAGLVVAIVIVATTVGAVIGARVNRYPDYDPLNYRLRDTYQGISFFDGFRYFSDTDPTNGFVVYVTRDVAQDQNLTYASDHSAVLRVDTTTPRALAGRKSVRVESIATYSTGLFIFDIIHTPYGCGTWPALWLTDGYNWPQNGEIDILESTNGGLYGNEVSLHTTDGCSMDVKRKQTGSSSLSQCGLSSSGNLGCGVLGGSSTYGQELNANGGGVSLFPNDLICVMHVAPANHIVSQVYALELREAGIRVWFFPQGTAPSDIAYSSPTPNPSQWGTALADFPSTECNIHSHFRNLSIIINIALCGDMAAQPFYYKSLYDCPSTCTDFVANNPSDFQEAYWEFGSFKVFQAI</sequence>
<keyword evidence="2" id="KW-1003">Cell membrane</keyword>
<dbReference type="EMBL" id="JAPWDQ010000005">
    <property type="protein sequence ID" value="KAJ5485690.1"/>
    <property type="molecule type" value="Genomic_DNA"/>
</dbReference>
<evidence type="ECO:0000313" key="9">
    <source>
        <dbReference type="Proteomes" id="UP001148312"/>
    </source>
</evidence>
<evidence type="ECO:0000256" key="5">
    <source>
        <dbReference type="SAM" id="MobiDB-lite"/>
    </source>
</evidence>
<dbReference type="CDD" id="cd02181">
    <property type="entry name" value="GH16_fungal_Lam16A_glucanase"/>
    <property type="match status" value="1"/>
</dbReference>
<evidence type="ECO:0000256" key="3">
    <source>
        <dbReference type="ARBA" id="ARBA00022622"/>
    </source>
</evidence>
<feature type="transmembrane region" description="Helical" evidence="6">
    <location>
        <begin position="35"/>
        <end position="57"/>
    </location>
</feature>
<reference evidence="8" key="2">
    <citation type="journal article" date="2023" name="IMA Fungus">
        <title>Comparative genomic study of the Penicillium genus elucidates a diverse pangenome and 15 lateral gene transfer events.</title>
        <authorList>
            <person name="Petersen C."/>
            <person name="Sorensen T."/>
            <person name="Nielsen M.R."/>
            <person name="Sondergaard T.E."/>
            <person name="Sorensen J.L."/>
            <person name="Fitzpatrick D.A."/>
            <person name="Frisvad J.C."/>
            <person name="Nielsen K.L."/>
        </authorList>
    </citation>
    <scope>NUCLEOTIDE SEQUENCE</scope>
    <source>
        <strain evidence="8">IBT 30728</strain>
    </source>
</reference>
<keyword evidence="4" id="KW-0449">Lipoprotein</keyword>
<dbReference type="PANTHER" id="PTHR10963:SF42">
    <property type="entry name" value="PUTATIVE (AFU_ORTHOLOGUE AFUA_5G02280)-RELATED"/>
    <property type="match status" value="1"/>
</dbReference>
<dbReference type="GO" id="GO:0004553">
    <property type="term" value="F:hydrolase activity, hydrolyzing O-glycosyl compounds"/>
    <property type="evidence" value="ECO:0007669"/>
    <property type="project" value="InterPro"/>
</dbReference>
<name>A0A9W9X7B4_9EURO</name>
<feature type="compositionally biased region" description="Basic residues" evidence="5">
    <location>
        <begin position="14"/>
        <end position="28"/>
    </location>
</feature>
<dbReference type="PROSITE" id="PS51762">
    <property type="entry name" value="GH16_2"/>
    <property type="match status" value="1"/>
</dbReference>
<keyword evidence="6" id="KW-0472">Membrane</keyword>
<evidence type="ECO:0000256" key="2">
    <source>
        <dbReference type="ARBA" id="ARBA00022475"/>
    </source>
</evidence>
<dbReference type="Proteomes" id="UP001148312">
    <property type="component" value="Unassembled WGS sequence"/>
</dbReference>
<dbReference type="GO" id="GO:0098552">
    <property type="term" value="C:side of membrane"/>
    <property type="evidence" value="ECO:0007669"/>
    <property type="project" value="UniProtKB-KW"/>
</dbReference>
<evidence type="ECO:0000259" key="7">
    <source>
        <dbReference type="PROSITE" id="PS51762"/>
    </source>
</evidence>
<proteinExistence type="predicted"/>
<reference evidence="8" key="1">
    <citation type="submission" date="2022-12" db="EMBL/GenBank/DDBJ databases">
        <authorList>
            <person name="Petersen C."/>
        </authorList>
    </citation>
    <scope>NUCLEOTIDE SEQUENCE</scope>
    <source>
        <strain evidence="8">IBT 30728</strain>
    </source>
</reference>
<keyword evidence="3" id="KW-0325">Glycoprotein</keyword>
<dbReference type="RefSeq" id="XP_056790474.1">
    <property type="nucleotide sequence ID" value="XM_056935280.1"/>
</dbReference>